<evidence type="ECO:0000313" key="3">
    <source>
        <dbReference type="EMBL" id="RVW93281.1"/>
    </source>
</evidence>
<comment type="caution">
    <text evidence="3">The sequence shown here is derived from an EMBL/GenBank/DDBJ whole genome shotgun (WGS) entry which is preliminary data.</text>
</comment>
<evidence type="ECO:0000256" key="1">
    <source>
        <dbReference type="SAM" id="Coils"/>
    </source>
</evidence>
<organism evidence="3 4">
    <name type="scientific">Vitis vinifera</name>
    <name type="common">Grape</name>
    <dbReference type="NCBI Taxonomy" id="29760"/>
    <lineage>
        <taxon>Eukaryota</taxon>
        <taxon>Viridiplantae</taxon>
        <taxon>Streptophyta</taxon>
        <taxon>Embryophyta</taxon>
        <taxon>Tracheophyta</taxon>
        <taxon>Spermatophyta</taxon>
        <taxon>Magnoliopsida</taxon>
        <taxon>eudicotyledons</taxon>
        <taxon>Gunneridae</taxon>
        <taxon>Pentapetalae</taxon>
        <taxon>rosids</taxon>
        <taxon>Vitales</taxon>
        <taxon>Vitaceae</taxon>
        <taxon>Viteae</taxon>
        <taxon>Vitis</taxon>
    </lineage>
</organism>
<dbReference type="SUPFAM" id="SSF103657">
    <property type="entry name" value="BAR/IMD domain-like"/>
    <property type="match status" value="1"/>
</dbReference>
<evidence type="ECO:0000313" key="4">
    <source>
        <dbReference type="Proteomes" id="UP000288805"/>
    </source>
</evidence>
<dbReference type="AlphaFoldDB" id="A0A438I9A3"/>
<feature type="coiled-coil region" evidence="1">
    <location>
        <begin position="123"/>
        <end position="214"/>
    </location>
</feature>
<feature type="compositionally biased region" description="Pro residues" evidence="2">
    <location>
        <begin position="242"/>
        <end position="256"/>
    </location>
</feature>
<sequence length="356" mass="39802">MEAIRKQASKFREQVAKQQQGAKQVNLKAVLKQFGGGGYGGSDNVITDEAELQQHQKLEKLYISTRAGKHFQRDIVRGVEGFIVTGSKQVEIGTKLSEDCRKYGVENTCTSEPLRAMVMGAPLEDARHLAQRYERMRQEAEAQAIEVSKRQAKMREATGNADNTLKLEAAEAKLHDLKSNMAILGKEAAAAMAAVEAQQQRLTLQRLIATVESERAYHQRVLQILELLETEMISERQRIEAPPSPPVENNTPPPPSYEEVNGVFASQTHNGSSDSISYFLGEVMHSYQAESDVELNLSIGDFVVVRKGYYSPKPYANYIFIKLMHIDDQFPPPQSPTCPIYLPTAEQTELKDVHIN</sequence>
<name>A0A438I9A3_VITVI</name>
<accession>A0A438I9A3</accession>
<protein>
    <submittedName>
        <fullName evidence="3">SH3 domain-containing protein 2</fullName>
    </submittedName>
</protein>
<gene>
    <name evidence="3" type="primary">SH3P2_0</name>
    <name evidence="3" type="ORF">CK203_022378</name>
</gene>
<dbReference type="InterPro" id="IPR027267">
    <property type="entry name" value="AH/BAR_dom_sf"/>
</dbReference>
<dbReference type="EMBL" id="QGNW01000130">
    <property type="protein sequence ID" value="RVW93281.1"/>
    <property type="molecule type" value="Genomic_DNA"/>
</dbReference>
<keyword evidence="1" id="KW-0175">Coiled coil</keyword>
<dbReference type="Proteomes" id="UP000288805">
    <property type="component" value="Unassembled WGS sequence"/>
</dbReference>
<feature type="region of interest" description="Disordered" evidence="2">
    <location>
        <begin position="237"/>
        <end position="258"/>
    </location>
</feature>
<evidence type="ECO:0000256" key="2">
    <source>
        <dbReference type="SAM" id="MobiDB-lite"/>
    </source>
</evidence>
<proteinExistence type="predicted"/>
<reference evidence="3 4" key="1">
    <citation type="journal article" date="2018" name="PLoS Genet.">
        <title>Population sequencing reveals clonal diversity and ancestral inbreeding in the grapevine cultivar Chardonnay.</title>
        <authorList>
            <person name="Roach M.J."/>
            <person name="Johnson D.L."/>
            <person name="Bohlmann J."/>
            <person name="van Vuuren H.J."/>
            <person name="Jones S.J."/>
            <person name="Pretorius I.S."/>
            <person name="Schmidt S.A."/>
            <person name="Borneman A.R."/>
        </authorList>
    </citation>
    <scope>NUCLEOTIDE SEQUENCE [LARGE SCALE GENOMIC DNA]</scope>
    <source>
        <strain evidence="4">cv. Chardonnay</strain>
        <tissue evidence="3">Leaf</tissue>
    </source>
</reference>